<proteinExistence type="predicted"/>
<name>A0A1H2C4K6_9PSED</name>
<dbReference type="Proteomes" id="UP000182814">
    <property type="component" value="Chromosome I"/>
</dbReference>
<evidence type="ECO:0000313" key="1">
    <source>
        <dbReference type="EMBL" id="SDT65403.1"/>
    </source>
</evidence>
<accession>A0A1H2C4K6</accession>
<gene>
    <name evidence="1" type="ORF">SAMN04490191_5927</name>
</gene>
<sequence length="90" mass="10342">MTEEKKTMRYLSITGFYPDEKQDDSLQFELTIKDYELNQALAQLTESKSSEEIEPGELELTVSQILQIADLLNVDFPKDLEYFIGTRSAS</sequence>
<keyword evidence="2" id="KW-1185">Reference proteome</keyword>
<dbReference type="InterPro" id="IPR049810">
    <property type="entry name" value="S6_alt_immun-like"/>
</dbReference>
<protein>
    <submittedName>
        <fullName evidence="1">Uncharacterized protein</fullName>
    </submittedName>
</protein>
<dbReference type="AlphaFoldDB" id="A0A1H2C4K6"/>
<organism evidence="1 2">
    <name type="scientific">Pseudomonas lini</name>
    <dbReference type="NCBI Taxonomy" id="163011"/>
    <lineage>
        <taxon>Bacteria</taxon>
        <taxon>Pseudomonadati</taxon>
        <taxon>Pseudomonadota</taxon>
        <taxon>Gammaproteobacteria</taxon>
        <taxon>Pseudomonadales</taxon>
        <taxon>Pseudomonadaceae</taxon>
        <taxon>Pseudomonas</taxon>
    </lineage>
</organism>
<evidence type="ECO:0000313" key="2">
    <source>
        <dbReference type="Proteomes" id="UP000182814"/>
    </source>
</evidence>
<reference evidence="2" key="1">
    <citation type="submission" date="2016-10" db="EMBL/GenBank/DDBJ databases">
        <authorList>
            <person name="Varghese N."/>
            <person name="Submissions S."/>
        </authorList>
    </citation>
    <scope>NUCLEOTIDE SEQUENCE [LARGE SCALE GENOMIC DNA]</scope>
    <source>
        <strain evidence="2">BS3782</strain>
    </source>
</reference>
<dbReference type="NCBIfam" id="NF040643">
    <property type="entry name" value="S6_alt_immun"/>
    <property type="match status" value="1"/>
</dbReference>
<dbReference type="EMBL" id="LT629746">
    <property type="protein sequence ID" value="SDT65403.1"/>
    <property type="molecule type" value="Genomic_DNA"/>
</dbReference>
<dbReference type="RefSeq" id="WP_313847566.1">
    <property type="nucleotide sequence ID" value="NZ_JYLB01000002.1"/>
</dbReference>